<dbReference type="InterPro" id="IPR017969">
    <property type="entry name" value="Heavy-metal-associated_CS"/>
</dbReference>
<dbReference type="CDD" id="cd00371">
    <property type="entry name" value="HMA"/>
    <property type="match status" value="1"/>
</dbReference>
<organism evidence="4 5">
    <name type="scientific">Exiguobacterium antarcticum</name>
    <dbReference type="NCBI Taxonomy" id="132920"/>
    <lineage>
        <taxon>Bacteria</taxon>
        <taxon>Bacillati</taxon>
        <taxon>Bacillota</taxon>
        <taxon>Bacilli</taxon>
        <taxon>Bacillales</taxon>
        <taxon>Bacillales Family XII. Incertae Sedis</taxon>
        <taxon>Exiguobacterium</taxon>
    </lineage>
</organism>
<accession>A0ABT6R5K4</accession>
<dbReference type="PROSITE" id="PS01047">
    <property type="entry name" value="HMA_1"/>
    <property type="match status" value="1"/>
</dbReference>
<dbReference type="EMBL" id="JASBQV010000027">
    <property type="protein sequence ID" value="MDI3236052.1"/>
    <property type="molecule type" value="Genomic_DNA"/>
</dbReference>
<dbReference type="InterPro" id="IPR036163">
    <property type="entry name" value="HMA_dom_sf"/>
</dbReference>
<reference evidence="4 5" key="1">
    <citation type="submission" date="2023-04" db="EMBL/GenBank/DDBJ databases">
        <title>Antarctic isolates genomes.</title>
        <authorList>
            <person name="Dimov S.G."/>
        </authorList>
    </citation>
    <scope>NUCLEOTIDE SEQUENCE [LARGE SCALE GENOMIC DNA]</scope>
    <source>
        <strain evidence="4 5">AL19</strain>
    </source>
</reference>
<feature type="domain" description="HMA" evidence="3">
    <location>
        <begin position="2"/>
        <end position="66"/>
    </location>
</feature>
<evidence type="ECO:0000256" key="2">
    <source>
        <dbReference type="ARBA" id="ARBA00022723"/>
    </source>
</evidence>
<evidence type="ECO:0000259" key="3">
    <source>
        <dbReference type="PROSITE" id="PS50846"/>
    </source>
</evidence>
<dbReference type="InterPro" id="IPR006121">
    <property type="entry name" value="HMA_dom"/>
</dbReference>
<dbReference type="RefSeq" id="WP_014969280.1">
    <property type="nucleotide sequence ID" value="NZ_JANJYY010000150.1"/>
</dbReference>
<evidence type="ECO:0000313" key="4">
    <source>
        <dbReference type="EMBL" id="MDI3236052.1"/>
    </source>
</evidence>
<dbReference type="PRINTS" id="PR00944">
    <property type="entry name" value="CUEXPORT"/>
</dbReference>
<evidence type="ECO:0000313" key="5">
    <source>
        <dbReference type="Proteomes" id="UP001243286"/>
    </source>
</evidence>
<dbReference type="SUPFAM" id="SSF55008">
    <property type="entry name" value="HMA, heavy metal-associated domain"/>
    <property type="match status" value="1"/>
</dbReference>
<dbReference type="InterPro" id="IPR000428">
    <property type="entry name" value="Cu-bd"/>
</dbReference>
<proteinExistence type="predicted"/>
<gene>
    <name evidence="4" type="ORF">QK289_13635</name>
</gene>
<dbReference type="Gene3D" id="3.30.70.100">
    <property type="match status" value="1"/>
</dbReference>
<dbReference type="PROSITE" id="PS50846">
    <property type="entry name" value="HMA_2"/>
    <property type="match status" value="1"/>
</dbReference>
<evidence type="ECO:0000256" key="1">
    <source>
        <dbReference type="ARBA" id="ARBA00015313"/>
    </source>
</evidence>
<dbReference type="PANTHER" id="PTHR46594:SF4">
    <property type="entry name" value="P-TYPE CATION-TRANSPORTING ATPASE"/>
    <property type="match status" value="1"/>
</dbReference>
<protein>
    <recommendedName>
        <fullName evidence="1">Copper chaperone CopZ</fullName>
    </recommendedName>
</protein>
<keyword evidence="2" id="KW-0479">Metal-binding</keyword>
<sequence length="68" mass="7275">MKETTLNVIGMTCNHCKASVESALNELDGVTNATVSLPDNQVTVTHDDVATERLVEAIEEIGYDVPTA</sequence>
<dbReference type="Pfam" id="PF00403">
    <property type="entry name" value="HMA"/>
    <property type="match status" value="1"/>
</dbReference>
<name>A0ABT6R5K4_9BACL</name>
<dbReference type="PANTHER" id="PTHR46594">
    <property type="entry name" value="P-TYPE CATION-TRANSPORTING ATPASE"/>
    <property type="match status" value="1"/>
</dbReference>
<dbReference type="Proteomes" id="UP001243286">
    <property type="component" value="Unassembled WGS sequence"/>
</dbReference>
<comment type="caution">
    <text evidence="4">The sequence shown here is derived from an EMBL/GenBank/DDBJ whole genome shotgun (WGS) entry which is preliminary data.</text>
</comment>
<keyword evidence="5" id="KW-1185">Reference proteome</keyword>